<dbReference type="PIRSF" id="PIRSF001430">
    <property type="entry name" value="tRNA_psdUrid_synth"/>
    <property type="match status" value="1"/>
</dbReference>
<evidence type="ECO:0000256" key="2">
    <source>
        <dbReference type="ARBA" id="ARBA00022694"/>
    </source>
</evidence>
<evidence type="ECO:0000256" key="3">
    <source>
        <dbReference type="ARBA" id="ARBA00023235"/>
    </source>
</evidence>
<dbReference type="GO" id="GO:0160147">
    <property type="term" value="F:tRNA pseudouridine(38-40) synthase activity"/>
    <property type="evidence" value="ECO:0007669"/>
    <property type="project" value="UniProtKB-EC"/>
</dbReference>
<keyword evidence="3 4" id="KW-0413">Isomerase</keyword>
<evidence type="ECO:0000313" key="9">
    <source>
        <dbReference type="EMBL" id="QEG33112.1"/>
    </source>
</evidence>
<dbReference type="InterPro" id="IPR020094">
    <property type="entry name" value="TruA/RsuA/RluB/E/F_N"/>
</dbReference>
<evidence type="ECO:0000256" key="5">
    <source>
        <dbReference type="PIRSR" id="PIRSR001430-1"/>
    </source>
</evidence>
<dbReference type="EMBL" id="CP042913">
    <property type="protein sequence ID" value="QEG33112.1"/>
    <property type="molecule type" value="Genomic_DNA"/>
</dbReference>
<keyword evidence="10" id="KW-1185">Reference proteome</keyword>
<sequence>MPTFKLTIAYDGTKFSGWQAQPDRRTVQGAVQDAWQKITSESVQVTASSRTDAGVHALGQVVGVSSATHLTAEQLHRALNALLPPDAVVKRVDAVPDGFHATYNAVGKRYRYRIHNDRCRPLFDRDTVWHVPQVLDANAMHQAAKVLIGTHDFASFQSAGSERESTVRTISCIEVRRVKGEHESLLEIDVEGNGFLYNMVRIIVGSLVEVGLGRRDEAWLAASLKACDRRQAGRTAPPQGLCLMRVDY</sequence>
<dbReference type="HAMAP" id="MF_00171">
    <property type="entry name" value="TruA"/>
    <property type="match status" value="1"/>
</dbReference>
<dbReference type="InterPro" id="IPR020097">
    <property type="entry name" value="PsdUridine_synth_TruA_a/b_dom"/>
</dbReference>
<dbReference type="PANTHER" id="PTHR11142:SF0">
    <property type="entry name" value="TRNA PSEUDOURIDINE SYNTHASE-LIKE 1"/>
    <property type="match status" value="1"/>
</dbReference>
<comment type="catalytic activity">
    <reaction evidence="4 7">
        <text>uridine(38/39/40) in tRNA = pseudouridine(38/39/40) in tRNA</text>
        <dbReference type="Rhea" id="RHEA:22376"/>
        <dbReference type="Rhea" id="RHEA-COMP:10085"/>
        <dbReference type="Rhea" id="RHEA-COMP:10087"/>
        <dbReference type="ChEBI" id="CHEBI:65314"/>
        <dbReference type="ChEBI" id="CHEBI:65315"/>
        <dbReference type="EC" id="5.4.99.12"/>
    </reaction>
</comment>
<dbReference type="GO" id="GO:0031119">
    <property type="term" value="P:tRNA pseudouridine synthesis"/>
    <property type="evidence" value="ECO:0007669"/>
    <property type="project" value="UniProtKB-UniRule"/>
</dbReference>
<feature type="domain" description="Pseudouridine synthase I TruA alpha/beta" evidence="8">
    <location>
        <begin position="8"/>
        <end position="104"/>
    </location>
</feature>
<evidence type="ECO:0000256" key="7">
    <source>
        <dbReference type="RuleBase" id="RU003792"/>
    </source>
</evidence>
<evidence type="ECO:0000313" key="10">
    <source>
        <dbReference type="Proteomes" id="UP000323917"/>
    </source>
</evidence>
<comment type="subunit">
    <text evidence="4">Homodimer.</text>
</comment>
<gene>
    <name evidence="4 9" type="primary">truA</name>
    <name evidence="9" type="ORF">Pr1d_03730</name>
</gene>
<comment type="similarity">
    <text evidence="1 4 7">Belongs to the tRNA pseudouridine synthase TruA family.</text>
</comment>
<feature type="binding site" evidence="4 6">
    <location>
        <position position="110"/>
    </location>
    <ligand>
        <name>substrate</name>
    </ligand>
</feature>
<dbReference type="CDD" id="cd02570">
    <property type="entry name" value="PseudoU_synth_EcTruA"/>
    <property type="match status" value="1"/>
</dbReference>
<dbReference type="NCBIfam" id="TIGR00071">
    <property type="entry name" value="hisT_truA"/>
    <property type="match status" value="1"/>
</dbReference>
<reference evidence="9 10" key="1">
    <citation type="submission" date="2019-08" db="EMBL/GenBank/DDBJ databases">
        <title>Deep-cultivation of Planctomycetes and their phenomic and genomic characterization uncovers novel biology.</title>
        <authorList>
            <person name="Wiegand S."/>
            <person name="Jogler M."/>
            <person name="Boedeker C."/>
            <person name="Pinto D."/>
            <person name="Vollmers J."/>
            <person name="Rivas-Marin E."/>
            <person name="Kohn T."/>
            <person name="Peeters S.H."/>
            <person name="Heuer A."/>
            <person name="Rast P."/>
            <person name="Oberbeckmann S."/>
            <person name="Bunk B."/>
            <person name="Jeske O."/>
            <person name="Meyerdierks A."/>
            <person name="Storesund J.E."/>
            <person name="Kallscheuer N."/>
            <person name="Luecker S."/>
            <person name="Lage O.M."/>
            <person name="Pohl T."/>
            <person name="Merkel B.J."/>
            <person name="Hornburger P."/>
            <person name="Mueller R.-W."/>
            <person name="Bruemmer F."/>
            <person name="Labrenz M."/>
            <person name="Spormann A.M."/>
            <person name="Op den Camp H."/>
            <person name="Overmann J."/>
            <person name="Amann R."/>
            <person name="Jetten M.S.M."/>
            <person name="Mascher T."/>
            <person name="Medema M.H."/>
            <person name="Devos D.P."/>
            <person name="Kaster A.-K."/>
            <person name="Ovreas L."/>
            <person name="Rohde M."/>
            <person name="Galperin M.Y."/>
            <person name="Jogler C."/>
        </authorList>
    </citation>
    <scope>NUCLEOTIDE SEQUENCE [LARGE SCALE GENOMIC DNA]</scope>
    <source>
        <strain evidence="9 10">Pr1d</strain>
    </source>
</reference>
<feature type="domain" description="Pseudouridine synthase I TruA alpha/beta" evidence="8">
    <location>
        <begin position="143"/>
        <end position="248"/>
    </location>
</feature>
<evidence type="ECO:0000259" key="8">
    <source>
        <dbReference type="Pfam" id="PF01416"/>
    </source>
</evidence>
<organism evidence="9 10">
    <name type="scientific">Bythopirellula goksoeyrii</name>
    <dbReference type="NCBI Taxonomy" id="1400387"/>
    <lineage>
        <taxon>Bacteria</taxon>
        <taxon>Pseudomonadati</taxon>
        <taxon>Planctomycetota</taxon>
        <taxon>Planctomycetia</taxon>
        <taxon>Pirellulales</taxon>
        <taxon>Lacipirellulaceae</taxon>
        <taxon>Bythopirellula</taxon>
    </lineage>
</organism>
<accession>A0A5B9Q6Q8</accession>
<dbReference type="KEGG" id="bgok:Pr1d_03730"/>
<proteinExistence type="inferred from homology"/>
<dbReference type="InterPro" id="IPR020095">
    <property type="entry name" value="PsdUridine_synth_TruA_C"/>
</dbReference>
<dbReference type="Pfam" id="PF01416">
    <property type="entry name" value="PseudoU_synth_1"/>
    <property type="match status" value="2"/>
</dbReference>
<dbReference type="SUPFAM" id="SSF55120">
    <property type="entry name" value="Pseudouridine synthase"/>
    <property type="match status" value="1"/>
</dbReference>
<name>A0A5B9Q6Q8_9BACT</name>
<keyword evidence="2 4" id="KW-0819">tRNA processing</keyword>
<dbReference type="Gene3D" id="3.30.70.580">
    <property type="entry name" value="Pseudouridine synthase I, catalytic domain, N-terminal subdomain"/>
    <property type="match status" value="1"/>
</dbReference>
<dbReference type="EC" id="5.4.99.12" evidence="4"/>
<dbReference type="OrthoDB" id="9811823at2"/>
<dbReference type="InterPro" id="IPR001406">
    <property type="entry name" value="PsdUridine_synth_TruA"/>
</dbReference>
<dbReference type="FunFam" id="3.30.70.580:FF:000001">
    <property type="entry name" value="tRNA pseudouridine synthase A"/>
    <property type="match status" value="1"/>
</dbReference>
<dbReference type="GO" id="GO:0003723">
    <property type="term" value="F:RNA binding"/>
    <property type="evidence" value="ECO:0007669"/>
    <property type="project" value="InterPro"/>
</dbReference>
<dbReference type="AlphaFoldDB" id="A0A5B9Q6Q8"/>
<evidence type="ECO:0000256" key="6">
    <source>
        <dbReference type="PIRSR" id="PIRSR001430-2"/>
    </source>
</evidence>
<dbReference type="InterPro" id="IPR020103">
    <property type="entry name" value="PsdUridine_synth_cat_dom_sf"/>
</dbReference>
<dbReference type="PANTHER" id="PTHR11142">
    <property type="entry name" value="PSEUDOURIDYLATE SYNTHASE"/>
    <property type="match status" value="1"/>
</dbReference>
<dbReference type="Proteomes" id="UP000323917">
    <property type="component" value="Chromosome"/>
</dbReference>
<comment type="caution">
    <text evidence="4">Lacks conserved residue(s) required for the propagation of feature annotation.</text>
</comment>
<feature type="active site" description="Nucleophile" evidence="4 5">
    <location>
        <position position="52"/>
    </location>
</feature>
<evidence type="ECO:0000256" key="4">
    <source>
        <dbReference type="HAMAP-Rule" id="MF_00171"/>
    </source>
</evidence>
<protein>
    <recommendedName>
        <fullName evidence="4">tRNA pseudouridine synthase A</fullName>
        <ecNumber evidence="4">5.4.99.12</ecNumber>
    </recommendedName>
    <alternativeName>
        <fullName evidence="4">tRNA pseudouridine(38-40) synthase</fullName>
    </alternativeName>
    <alternativeName>
        <fullName evidence="4">tRNA pseudouridylate synthase I</fullName>
    </alternativeName>
    <alternativeName>
        <fullName evidence="4">tRNA-uridine isomerase I</fullName>
    </alternativeName>
</protein>
<dbReference type="RefSeq" id="WP_148071919.1">
    <property type="nucleotide sequence ID" value="NZ_CP042913.1"/>
</dbReference>
<dbReference type="Gene3D" id="3.30.70.660">
    <property type="entry name" value="Pseudouridine synthase I, catalytic domain, C-terminal subdomain"/>
    <property type="match status" value="1"/>
</dbReference>
<comment type="function">
    <text evidence="4">Formation of pseudouridine at positions 38, 39 and 40 in the anticodon stem and loop of transfer RNAs.</text>
</comment>
<evidence type="ECO:0000256" key="1">
    <source>
        <dbReference type="ARBA" id="ARBA00009375"/>
    </source>
</evidence>